<evidence type="ECO:0000256" key="3">
    <source>
        <dbReference type="ARBA" id="ARBA00023907"/>
    </source>
</evidence>
<evidence type="ECO:0000313" key="8">
    <source>
        <dbReference type="Proteomes" id="UP000472270"/>
    </source>
</evidence>
<keyword evidence="1" id="KW-0433">Leucine-rich repeat</keyword>
<accession>A0A673L990</accession>
<dbReference type="Pfam" id="PF13855">
    <property type="entry name" value="LRR_8"/>
    <property type="match status" value="1"/>
</dbReference>
<organism evidence="7 8">
    <name type="scientific">Sinocyclocheilus rhinocerous</name>
    <dbReference type="NCBI Taxonomy" id="307959"/>
    <lineage>
        <taxon>Eukaryota</taxon>
        <taxon>Metazoa</taxon>
        <taxon>Chordata</taxon>
        <taxon>Craniata</taxon>
        <taxon>Vertebrata</taxon>
        <taxon>Euteleostomi</taxon>
        <taxon>Actinopterygii</taxon>
        <taxon>Neopterygii</taxon>
        <taxon>Teleostei</taxon>
        <taxon>Ostariophysi</taxon>
        <taxon>Cypriniformes</taxon>
        <taxon>Cyprinidae</taxon>
        <taxon>Cyprininae</taxon>
        <taxon>Sinocyclocheilus</taxon>
    </lineage>
</organism>
<dbReference type="InterPro" id="IPR050216">
    <property type="entry name" value="LRR_domain-containing"/>
</dbReference>
<dbReference type="InterPro" id="IPR032675">
    <property type="entry name" value="LRR_dom_sf"/>
</dbReference>
<dbReference type="PROSITE" id="PS51450">
    <property type="entry name" value="LRR"/>
    <property type="match status" value="1"/>
</dbReference>
<evidence type="ECO:0000256" key="6">
    <source>
        <dbReference type="ARBA" id="ARBA00032455"/>
    </source>
</evidence>
<evidence type="ECO:0000313" key="7">
    <source>
        <dbReference type="Ensembl" id="ENSSRHP00000073633.1"/>
    </source>
</evidence>
<dbReference type="InterPro" id="IPR003591">
    <property type="entry name" value="Leu-rich_rpt_typical-subtyp"/>
</dbReference>
<dbReference type="SUPFAM" id="SSF52058">
    <property type="entry name" value="L domain-like"/>
    <property type="match status" value="1"/>
</dbReference>
<dbReference type="Gene3D" id="3.80.10.10">
    <property type="entry name" value="Ribonuclease Inhibitor"/>
    <property type="match status" value="1"/>
</dbReference>
<proteinExistence type="predicted"/>
<reference evidence="7" key="1">
    <citation type="submission" date="2025-08" db="UniProtKB">
        <authorList>
            <consortium name="Ensembl"/>
        </authorList>
    </citation>
    <scope>IDENTIFICATION</scope>
</reference>
<dbReference type="PANTHER" id="PTHR48051">
    <property type="match status" value="1"/>
</dbReference>
<reference evidence="7" key="2">
    <citation type="submission" date="2025-09" db="UniProtKB">
        <authorList>
            <consortium name="Ensembl"/>
        </authorList>
    </citation>
    <scope>IDENTIFICATION</scope>
</reference>
<protein>
    <recommendedName>
        <fullName evidence="3">Leucine-rich repeat protein SHOC-2</fullName>
    </recommendedName>
    <alternativeName>
        <fullName evidence="6">Protein soc-2 homolog</fullName>
    </alternativeName>
    <alternativeName>
        <fullName evidence="4 5">protein Sur-8 homolog</fullName>
    </alternativeName>
</protein>
<dbReference type="GO" id="GO:0005737">
    <property type="term" value="C:cytoplasm"/>
    <property type="evidence" value="ECO:0007669"/>
    <property type="project" value="TreeGrafter"/>
</dbReference>
<dbReference type="AlphaFoldDB" id="A0A673L990"/>
<evidence type="ECO:0000256" key="2">
    <source>
        <dbReference type="ARBA" id="ARBA00022737"/>
    </source>
</evidence>
<sequence length="90" mass="10292">MALPPELFQCKKLRTLNLGNNCLTVLPSRFGELTGLMQLELRGNRLEGLPVELSECRLLKRSGLIVEEDLFNTLPPEVKEQLWRTDKEQA</sequence>
<keyword evidence="8" id="KW-1185">Reference proteome</keyword>
<evidence type="ECO:0000256" key="4">
    <source>
        <dbReference type="ARBA" id="ARBA00029588"/>
    </source>
</evidence>
<evidence type="ECO:0000256" key="1">
    <source>
        <dbReference type="ARBA" id="ARBA00022614"/>
    </source>
</evidence>
<evidence type="ECO:0000256" key="5">
    <source>
        <dbReference type="ARBA" id="ARBA00029998"/>
    </source>
</evidence>
<keyword evidence="2" id="KW-0677">Repeat</keyword>
<dbReference type="SMART" id="SM00369">
    <property type="entry name" value="LRR_TYP"/>
    <property type="match status" value="2"/>
</dbReference>
<dbReference type="Proteomes" id="UP000472270">
    <property type="component" value="Unassembled WGS sequence"/>
</dbReference>
<name>A0A673L990_9TELE</name>
<dbReference type="PANTHER" id="PTHR48051:SF54">
    <property type="entry name" value="LEUCINE-RICH REPEAT-CONTAINING PROTEIN"/>
    <property type="match status" value="1"/>
</dbReference>
<dbReference type="Ensembl" id="ENSSRHT00000075642.1">
    <property type="protein sequence ID" value="ENSSRHP00000073633.1"/>
    <property type="gene ID" value="ENSSRHG00000036611.1"/>
</dbReference>
<dbReference type="InterPro" id="IPR001611">
    <property type="entry name" value="Leu-rich_rpt"/>
</dbReference>